<name>A0ABT1S3W4_9FIRM</name>
<feature type="compositionally biased region" description="Polar residues" evidence="7">
    <location>
        <begin position="53"/>
        <end position="69"/>
    </location>
</feature>
<organism evidence="10 11">
    <name type="scientific">Neglectibacter timonensis</name>
    <dbReference type="NCBI Taxonomy" id="1776382"/>
    <lineage>
        <taxon>Bacteria</taxon>
        <taxon>Bacillati</taxon>
        <taxon>Bacillota</taxon>
        <taxon>Clostridia</taxon>
        <taxon>Eubacteriales</taxon>
        <taxon>Oscillospiraceae</taxon>
        <taxon>Neglectibacter</taxon>
    </lineage>
</organism>
<evidence type="ECO:0000256" key="1">
    <source>
        <dbReference type="ARBA" id="ARBA00001947"/>
    </source>
</evidence>
<accession>A0ABT1S3W4</accession>
<evidence type="ECO:0000256" key="7">
    <source>
        <dbReference type="SAM" id="MobiDB-lite"/>
    </source>
</evidence>
<dbReference type="SUPFAM" id="SSF51261">
    <property type="entry name" value="Duplicated hybrid motif"/>
    <property type="match status" value="1"/>
</dbReference>
<feature type="transmembrane region" description="Helical" evidence="8">
    <location>
        <begin position="15"/>
        <end position="35"/>
    </location>
</feature>
<protein>
    <submittedName>
        <fullName evidence="10">M23 family metallopeptidase</fullName>
    </submittedName>
</protein>
<dbReference type="PANTHER" id="PTHR21666:SF288">
    <property type="entry name" value="CELL DIVISION PROTEIN YTFB"/>
    <property type="match status" value="1"/>
</dbReference>
<comment type="caution">
    <text evidence="10">The sequence shown here is derived from an EMBL/GenBank/DDBJ whole genome shotgun (WGS) entry which is preliminary data.</text>
</comment>
<dbReference type="InterPro" id="IPR050570">
    <property type="entry name" value="Cell_wall_metabolism_enzyme"/>
</dbReference>
<dbReference type="GeneID" id="90532420"/>
<evidence type="ECO:0000256" key="5">
    <source>
        <dbReference type="ARBA" id="ARBA00022833"/>
    </source>
</evidence>
<dbReference type="RefSeq" id="WP_066863881.1">
    <property type="nucleotide sequence ID" value="NZ_CABKVV010000013.1"/>
</dbReference>
<keyword evidence="8" id="KW-0472">Membrane</keyword>
<evidence type="ECO:0000256" key="8">
    <source>
        <dbReference type="SAM" id="Phobius"/>
    </source>
</evidence>
<evidence type="ECO:0000313" key="11">
    <source>
        <dbReference type="Proteomes" id="UP001524473"/>
    </source>
</evidence>
<dbReference type="PANTHER" id="PTHR21666">
    <property type="entry name" value="PEPTIDASE-RELATED"/>
    <property type="match status" value="1"/>
</dbReference>
<feature type="domain" description="M23ase beta-sheet core" evidence="9">
    <location>
        <begin position="169"/>
        <end position="265"/>
    </location>
</feature>
<dbReference type="Pfam" id="PF01551">
    <property type="entry name" value="Peptidase_M23"/>
    <property type="match status" value="1"/>
</dbReference>
<dbReference type="EMBL" id="JANFZH010000060">
    <property type="protein sequence ID" value="MCQ4841636.1"/>
    <property type="molecule type" value="Genomic_DNA"/>
</dbReference>
<evidence type="ECO:0000313" key="10">
    <source>
        <dbReference type="EMBL" id="MCQ4841636.1"/>
    </source>
</evidence>
<dbReference type="CDD" id="cd12797">
    <property type="entry name" value="M23_peptidase"/>
    <property type="match status" value="1"/>
</dbReference>
<feature type="compositionally biased region" description="Basic and acidic residues" evidence="7">
    <location>
        <begin position="73"/>
        <end position="82"/>
    </location>
</feature>
<sequence length="273" mass="29404">MNGQRFSKDKARRNGFYLALAVCLVAVGIAAWSTYDAVHGYLAPVNEAVNQSSLSKEQEQEVLSGQGTVSVVPDRDREDPEAPRQSASPEPAKQTAGTVSRTESSEEPESSAAPEIEPEEGAESTVHVNAGALYELSTELISPVESNEAAKAYSAGAPVYSETMKDWRIHTGLDLKAENEEAVAACGNGIVRSAYTDSLLGNVVWIEHGDYDFYYCGLGENFQVKEGDVVTKGQQIGVVTAVPMESAEGPHLHLEVKRDNVYLDPQTVLNGKE</sequence>
<proteinExistence type="predicted"/>
<dbReference type="Proteomes" id="UP001524473">
    <property type="component" value="Unassembled WGS sequence"/>
</dbReference>
<dbReference type="Gene3D" id="2.70.70.10">
    <property type="entry name" value="Glucose Permease (Domain IIA)"/>
    <property type="match status" value="1"/>
</dbReference>
<keyword evidence="8" id="KW-1133">Transmembrane helix</keyword>
<keyword evidence="6" id="KW-0482">Metalloprotease</keyword>
<evidence type="ECO:0000256" key="2">
    <source>
        <dbReference type="ARBA" id="ARBA00022670"/>
    </source>
</evidence>
<gene>
    <name evidence="10" type="ORF">NE695_17125</name>
</gene>
<keyword evidence="11" id="KW-1185">Reference proteome</keyword>
<evidence type="ECO:0000256" key="6">
    <source>
        <dbReference type="ARBA" id="ARBA00023049"/>
    </source>
</evidence>
<evidence type="ECO:0000256" key="3">
    <source>
        <dbReference type="ARBA" id="ARBA00022723"/>
    </source>
</evidence>
<keyword evidence="8" id="KW-0812">Transmembrane</keyword>
<evidence type="ECO:0000256" key="4">
    <source>
        <dbReference type="ARBA" id="ARBA00022801"/>
    </source>
</evidence>
<evidence type="ECO:0000259" key="9">
    <source>
        <dbReference type="Pfam" id="PF01551"/>
    </source>
</evidence>
<feature type="region of interest" description="Disordered" evidence="7">
    <location>
        <begin position="53"/>
        <end position="124"/>
    </location>
</feature>
<comment type="cofactor">
    <cofactor evidence="1">
        <name>Zn(2+)</name>
        <dbReference type="ChEBI" id="CHEBI:29105"/>
    </cofactor>
</comment>
<keyword evidence="5" id="KW-0862">Zinc</keyword>
<reference evidence="10 11" key="1">
    <citation type="submission" date="2022-06" db="EMBL/GenBank/DDBJ databases">
        <title>Isolation of gut microbiota from human fecal samples.</title>
        <authorList>
            <person name="Pamer E.G."/>
            <person name="Barat B."/>
            <person name="Waligurski E."/>
            <person name="Medina S."/>
            <person name="Paddock L."/>
            <person name="Mostad J."/>
        </authorList>
    </citation>
    <scope>NUCLEOTIDE SEQUENCE [LARGE SCALE GENOMIC DNA]</scope>
    <source>
        <strain evidence="10 11">DFI.9.73</strain>
    </source>
</reference>
<dbReference type="InterPro" id="IPR011055">
    <property type="entry name" value="Dup_hybrid_motif"/>
</dbReference>
<dbReference type="InterPro" id="IPR016047">
    <property type="entry name" value="M23ase_b-sheet_dom"/>
</dbReference>
<keyword evidence="2" id="KW-0645">Protease</keyword>
<keyword evidence="3" id="KW-0479">Metal-binding</keyword>
<keyword evidence="4" id="KW-0378">Hydrolase</keyword>